<dbReference type="EMBL" id="BJXW01000025">
    <property type="protein sequence ID" value="GEN31901.1"/>
    <property type="molecule type" value="Genomic_DNA"/>
</dbReference>
<dbReference type="InterPro" id="IPR006076">
    <property type="entry name" value="FAD-dep_OxRdtase"/>
</dbReference>
<dbReference type="RefSeq" id="WP_146938281.1">
    <property type="nucleotide sequence ID" value="NZ_BJXW01000025.1"/>
</dbReference>
<comment type="caution">
    <text evidence="3">The sequence shown here is derived from an EMBL/GenBank/DDBJ whole genome shotgun (WGS) entry which is preliminary data.</text>
</comment>
<dbReference type="OrthoDB" id="9794226at2"/>
<dbReference type="GO" id="GO:0016491">
    <property type="term" value="F:oxidoreductase activity"/>
    <property type="evidence" value="ECO:0007669"/>
    <property type="project" value="UniProtKB-KW"/>
</dbReference>
<dbReference type="GO" id="GO:0005737">
    <property type="term" value="C:cytoplasm"/>
    <property type="evidence" value="ECO:0007669"/>
    <property type="project" value="TreeGrafter"/>
</dbReference>
<dbReference type="Proteomes" id="UP000321491">
    <property type="component" value="Unassembled WGS sequence"/>
</dbReference>
<evidence type="ECO:0000313" key="4">
    <source>
        <dbReference type="Proteomes" id="UP000321491"/>
    </source>
</evidence>
<proteinExistence type="predicted"/>
<gene>
    <name evidence="3" type="ORF">CQU01_21390</name>
</gene>
<dbReference type="Gene3D" id="3.30.9.10">
    <property type="entry name" value="D-Amino Acid Oxidase, subunit A, domain 2"/>
    <property type="match status" value="1"/>
</dbReference>
<protein>
    <submittedName>
        <fullName evidence="3">FAD-dependent oxidoreductase</fullName>
    </submittedName>
</protein>
<organism evidence="3 4">
    <name type="scientific">Cerasibacillus quisquiliarum</name>
    <dbReference type="NCBI Taxonomy" id="227865"/>
    <lineage>
        <taxon>Bacteria</taxon>
        <taxon>Bacillati</taxon>
        <taxon>Bacillota</taxon>
        <taxon>Bacilli</taxon>
        <taxon>Bacillales</taxon>
        <taxon>Bacillaceae</taxon>
        <taxon>Cerasibacillus</taxon>
    </lineage>
</organism>
<dbReference type="SUPFAM" id="SSF51905">
    <property type="entry name" value="FAD/NAD(P)-binding domain"/>
    <property type="match status" value="1"/>
</dbReference>
<sequence length="389" mass="43343">MTKHIDIIIVGGGVIGSSIAYNLLNDGYEGEIIVFEKDRIYEYSSTPRSAGGIRQLFTTSVNILMGKFGIETYRSFPEKMAIDGERAEIDFEQAGYLFLAKNDTEMKHLEQQMVLQHSHGVMSELLDKSSLLSIIPELTIDDLAGGLFSKEDGYLDPYSVMQGYAKKAKQLGAQYVFDEVDTILTDRNGVQGIRTYSGDIYHAPLVINCAGPWAAGLSEKINLPIPVVPLKRQIIQFDIAKPLARKLPLTVDPTGVYFRHEGETIISGFSEEVKPGIDFTWKRSFFTEQLWPVLADRVPNFEQAKIKSGWAGMYSYNTVDQNAIIGEHPELNGYYLACGFSGHGMQQGPAIGKGMSELIRTGKYETIDLTPLRFERFNEKDLVIEGAVV</sequence>
<evidence type="ECO:0000256" key="1">
    <source>
        <dbReference type="ARBA" id="ARBA00023002"/>
    </source>
</evidence>
<dbReference type="Pfam" id="PF01266">
    <property type="entry name" value="DAO"/>
    <property type="match status" value="1"/>
</dbReference>
<name>A0A511V1K7_9BACI</name>
<keyword evidence="4" id="KW-1185">Reference proteome</keyword>
<dbReference type="PANTHER" id="PTHR13847:SF287">
    <property type="entry name" value="FAD-DEPENDENT OXIDOREDUCTASE DOMAIN-CONTAINING PROTEIN 1"/>
    <property type="match status" value="1"/>
</dbReference>
<dbReference type="InterPro" id="IPR036188">
    <property type="entry name" value="FAD/NAD-bd_sf"/>
</dbReference>
<evidence type="ECO:0000259" key="2">
    <source>
        <dbReference type="Pfam" id="PF01266"/>
    </source>
</evidence>
<evidence type="ECO:0000313" key="3">
    <source>
        <dbReference type="EMBL" id="GEN31901.1"/>
    </source>
</evidence>
<keyword evidence="1" id="KW-0560">Oxidoreductase</keyword>
<reference evidence="3 4" key="1">
    <citation type="submission" date="2019-07" db="EMBL/GenBank/DDBJ databases">
        <title>Whole genome shotgun sequence of Cerasibacillus quisquiliarum NBRC 102429.</title>
        <authorList>
            <person name="Hosoyama A."/>
            <person name="Uohara A."/>
            <person name="Ohji S."/>
            <person name="Ichikawa N."/>
        </authorList>
    </citation>
    <scope>NUCLEOTIDE SEQUENCE [LARGE SCALE GENOMIC DNA]</scope>
    <source>
        <strain evidence="3 4">NBRC 102429</strain>
    </source>
</reference>
<feature type="domain" description="FAD dependent oxidoreductase" evidence="2">
    <location>
        <begin position="6"/>
        <end position="358"/>
    </location>
</feature>
<dbReference type="GO" id="GO:0032981">
    <property type="term" value="P:mitochondrial respiratory chain complex I assembly"/>
    <property type="evidence" value="ECO:0007669"/>
    <property type="project" value="TreeGrafter"/>
</dbReference>
<dbReference type="AlphaFoldDB" id="A0A511V1K7"/>
<accession>A0A511V1K7</accession>
<dbReference type="Gene3D" id="3.50.50.60">
    <property type="entry name" value="FAD/NAD(P)-binding domain"/>
    <property type="match status" value="1"/>
</dbReference>
<dbReference type="PANTHER" id="PTHR13847">
    <property type="entry name" value="SARCOSINE DEHYDROGENASE-RELATED"/>
    <property type="match status" value="1"/>
</dbReference>